<dbReference type="WBParaSite" id="SBAD_0000399001-mRNA-1">
    <property type="protein sequence ID" value="SBAD_0000399001-mRNA-1"/>
    <property type="gene ID" value="SBAD_0000399001"/>
</dbReference>
<protein>
    <submittedName>
        <fullName evidence="1 3">Uncharacterized protein</fullName>
    </submittedName>
</protein>
<name>A0A183IJM3_9BILA</name>
<dbReference type="Proteomes" id="UP000270296">
    <property type="component" value="Unassembled WGS sequence"/>
</dbReference>
<dbReference type="AlphaFoldDB" id="A0A183IJM3"/>
<evidence type="ECO:0000313" key="1">
    <source>
        <dbReference type="EMBL" id="VDP02474.1"/>
    </source>
</evidence>
<sequence>MVGLNSTNSGGLRDDDQSSWSFSSARRREGKFDLGFATQLSLTTVSFGDHLRSTVTRLLADCASHIRLFTDVNNLGLTS</sequence>
<accession>A0A183IJM3</accession>
<gene>
    <name evidence="1" type="ORF">SBAD_LOCUS3819</name>
</gene>
<evidence type="ECO:0000313" key="3">
    <source>
        <dbReference type="WBParaSite" id="SBAD_0000399001-mRNA-1"/>
    </source>
</evidence>
<keyword evidence="2" id="KW-1185">Reference proteome</keyword>
<dbReference type="EMBL" id="UZAM01007969">
    <property type="protein sequence ID" value="VDP02474.1"/>
    <property type="molecule type" value="Genomic_DNA"/>
</dbReference>
<reference evidence="3" key="1">
    <citation type="submission" date="2016-06" db="UniProtKB">
        <authorList>
            <consortium name="WormBaseParasite"/>
        </authorList>
    </citation>
    <scope>IDENTIFICATION</scope>
</reference>
<reference evidence="1 2" key="2">
    <citation type="submission" date="2018-11" db="EMBL/GenBank/DDBJ databases">
        <authorList>
            <consortium name="Pathogen Informatics"/>
        </authorList>
    </citation>
    <scope>NUCLEOTIDE SEQUENCE [LARGE SCALE GENOMIC DNA]</scope>
</reference>
<evidence type="ECO:0000313" key="2">
    <source>
        <dbReference type="Proteomes" id="UP000270296"/>
    </source>
</evidence>
<proteinExistence type="predicted"/>
<organism evidence="3">
    <name type="scientific">Soboliphyme baturini</name>
    <dbReference type="NCBI Taxonomy" id="241478"/>
    <lineage>
        <taxon>Eukaryota</taxon>
        <taxon>Metazoa</taxon>
        <taxon>Ecdysozoa</taxon>
        <taxon>Nematoda</taxon>
        <taxon>Enoplea</taxon>
        <taxon>Dorylaimia</taxon>
        <taxon>Dioctophymatida</taxon>
        <taxon>Dioctophymatoidea</taxon>
        <taxon>Soboliphymatidae</taxon>
        <taxon>Soboliphyme</taxon>
    </lineage>
</organism>